<reference evidence="3" key="1">
    <citation type="submission" date="2022-08" db="EMBL/GenBank/DDBJ databases">
        <authorList>
            <consortium name="DOE Joint Genome Institute"/>
            <person name="Min B."/>
            <person name="Riley R."/>
            <person name="Sierra-Patev S."/>
            <person name="Naranjo-Ortiz M."/>
            <person name="Looney B."/>
            <person name="Konkel Z."/>
            <person name="Slot J.C."/>
            <person name="Sakamoto Y."/>
            <person name="Steenwyk J.L."/>
            <person name="Rokas A."/>
            <person name="Carro J."/>
            <person name="Camarero S."/>
            <person name="Ferreira P."/>
            <person name="Molpeceres G."/>
            <person name="Ruiz-Duenas F.J."/>
            <person name="Serrano A."/>
            <person name="Henrissat B."/>
            <person name="Drula E."/>
            <person name="Hughes K.W."/>
            <person name="Mata J.L."/>
            <person name="Ishikawa N.K."/>
            <person name="Vargas-Isla R."/>
            <person name="Ushijima S."/>
            <person name="Smith C.A."/>
            <person name="Ahrendt S."/>
            <person name="Andreopoulos W."/>
            <person name="He G."/>
            <person name="Labutti K."/>
            <person name="Lipzen A."/>
            <person name="Ng V."/>
            <person name="Sandor L."/>
            <person name="Barry K."/>
            <person name="Martinez A.T."/>
            <person name="Xiao Y."/>
            <person name="Gibbons J.G."/>
            <person name="Terashima K."/>
            <person name="Hibbett D.S."/>
            <person name="Grigoriev I.V."/>
        </authorList>
    </citation>
    <scope>NUCLEOTIDE SEQUENCE</scope>
    <source>
        <strain evidence="3">TFB10827</strain>
    </source>
</reference>
<feature type="chain" id="PRO_5046930401" description="Secreted protein" evidence="2">
    <location>
        <begin position="19"/>
        <end position="168"/>
    </location>
</feature>
<evidence type="ECO:0000256" key="1">
    <source>
        <dbReference type="SAM" id="MobiDB-lite"/>
    </source>
</evidence>
<evidence type="ECO:0000313" key="4">
    <source>
        <dbReference type="Proteomes" id="UP001163828"/>
    </source>
</evidence>
<comment type="caution">
    <text evidence="3">The sequence shown here is derived from an EMBL/GenBank/DDBJ whole genome shotgun (WGS) entry which is preliminary data.</text>
</comment>
<keyword evidence="4" id="KW-1185">Reference proteome</keyword>
<dbReference type="Proteomes" id="UP001163828">
    <property type="component" value="Unassembled WGS sequence"/>
</dbReference>
<gene>
    <name evidence="3" type="ORF">F5050DRAFT_1776837</name>
</gene>
<dbReference type="EMBL" id="MU790722">
    <property type="protein sequence ID" value="KAJ3994115.1"/>
    <property type="molecule type" value="Genomic_DNA"/>
</dbReference>
<evidence type="ECO:0008006" key="5">
    <source>
        <dbReference type="Google" id="ProtNLM"/>
    </source>
</evidence>
<evidence type="ECO:0000256" key="2">
    <source>
        <dbReference type="SAM" id="SignalP"/>
    </source>
</evidence>
<organism evidence="3 4">
    <name type="scientific">Lentinula boryana</name>
    <dbReference type="NCBI Taxonomy" id="40481"/>
    <lineage>
        <taxon>Eukaryota</taxon>
        <taxon>Fungi</taxon>
        <taxon>Dikarya</taxon>
        <taxon>Basidiomycota</taxon>
        <taxon>Agaricomycotina</taxon>
        <taxon>Agaricomycetes</taxon>
        <taxon>Agaricomycetidae</taxon>
        <taxon>Agaricales</taxon>
        <taxon>Marasmiineae</taxon>
        <taxon>Omphalotaceae</taxon>
        <taxon>Lentinula</taxon>
    </lineage>
</organism>
<feature type="signal peptide" evidence="2">
    <location>
        <begin position="1"/>
        <end position="18"/>
    </location>
</feature>
<proteinExistence type="predicted"/>
<sequence length="168" mass="17282">MKMKFQLIALTLASVVVAQSAQIGAPQQGSSIAAGSNFTVMIEKSNSLTSSQDVAIVIGLAPCGDAALACPDTRSKLGEILYQGSFNPQYATPPGALPPHQNFSLQIPASFAPGQATLGVAHFSLIGAVMSPSLETFNTTLVITNVSSGTSGTSGNTRRSMRILGNRA</sequence>
<dbReference type="Pfam" id="PF19271">
    <property type="entry name" value="Nis1"/>
    <property type="match status" value="1"/>
</dbReference>
<feature type="region of interest" description="Disordered" evidence="1">
    <location>
        <begin position="148"/>
        <end position="168"/>
    </location>
</feature>
<name>A0ABQ8Q6J2_9AGAR</name>
<feature type="compositionally biased region" description="Low complexity" evidence="1">
    <location>
        <begin position="148"/>
        <end position="158"/>
    </location>
</feature>
<protein>
    <recommendedName>
        <fullName evidence="5">Secreted protein</fullName>
    </recommendedName>
</protein>
<evidence type="ECO:0000313" key="3">
    <source>
        <dbReference type="EMBL" id="KAJ3994115.1"/>
    </source>
</evidence>
<keyword evidence="2" id="KW-0732">Signal</keyword>
<dbReference type="InterPro" id="IPR045469">
    <property type="entry name" value="Nis1"/>
</dbReference>
<accession>A0ABQ8Q6J2</accession>